<evidence type="ECO:0000256" key="1">
    <source>
        <dbReference type="ARBA" id="ARBA00000971"/>
    </source>
</evidence>
<dbReference type="OrthoDB" id="5404651at2759"/>
<feature type="transmembrane region" description="Helical" evidence="8">
    <location>
        <begin position="421"/>
        <end position="443"/>
    </location>
</feature>
<keyword evidence="5" id="KW-0630">Potassium</keyword>
<dbReference type="InterPro" id="IPR002155">
    <property type="entry name" value="Thiolase"/>
</dbReference>
<dbReference type="NCBIfam" id="TIGR01930">
    <property type="entry name" value="AcCoA-C-Actrans"/>
    <property type="match status" value="1"/>
</dbReference>
<dbReference type="STRING" id="133383.A0A1R0H1U7"/>
<dbReference type="Gene3D" id="2.40.100.10">
    <property type="entry name" value="Cyclophilin-like"/>
    <property type="match status" value="1"/>
</dbReference>
<organism evidence="11 12">
    <name type="scientific">Smittium mucronatum</name>
    <dbReference type="NCBI Taxonomy" id="133383"/>
    <lineage>
        <taxon>Eukaryota</taxon>
        <taxon>Fungi</taxon>
        <taxon>Fungi incertae sedis</taxon>
        <taxon>Zoopagomycota</taxon>
        <taxon>Kickxellomycotina</taxon>
        <taxon>Harpellomycetes</taxon>
        <taxon>Harpellales</taxon>
        <taxon>Legeriomycetaceae</taxon>
        <taxon>Smittium</taxon>
    </lineage>
</organism>
<dbReference type="GO" id="GO:0005739">
    <property type="term" value="C:mitochondrion"/>
    <property type="evidence" value="ECO:0007669"/>
    <property type="project" value="TreeGrafter"/>
</dbReference>
<dbReference type="InterPro" id="IPR029000">
    <property type="entry name" value="Cyclophilin-like_dom_sf"/>
</dbReference>
<dbReference type="InterPro" id="IPR020615">
    <property type="entry name" value="Thiolase_acyl_enz_int_AS"/>
</dbReference>
<keyword evidence="8" id="KW-0472">Membrane</keyword>
<feature type="chain" id="PRO_5013181212" evidence="9">
    <location>
        <begin position="16"/>
        <end position="522"/>
    </location>
</feature>
<evidence type="ECO:0000256" key="6">
    <source>
        <dbReference type="ARBA" id="ARBA00023315"/>
    </source>
</evidence>
<evidence type="ECO:0000256" key="4">
    <source>
        <dbReference type="ARBA" id="ARBA00022723"/>
    </source>
</evidence>
<keyword evidence="6 7" id="KW-0012">Acyltransferase</keyword>
<dbReference type="GO" id="GO:0006457">
    <property type="term" value="P:protein folding"/>
    <property type="evidence" value="ECO:0007669"/>
    <property type="project" value="InterPro"/>
</dbReference>
<keyword evidence="8" id="KW-0812">Transmembrane</keyword>
<evidence type="ECO:0000259" key="10">
    <source>
        <dbReference type="PROSITE" id="PS50072"/>
    </source>
</evidence>
<feature type="domain" description="PPIase cyclophilin-type" evidence="10">
    <location>
        <begin position="342"/>
        <end position="522"/>
    </location>
</feature>
<evidence type="ECO:0000256" key="7">
    <source>
        <dbReference type="RuleBase" id="RU003557"/>
    </source>
</evidence>
<dbReference type="GO" id="GO:0046872">
    <property type="term" value="F:metal ion binding"/>
    <property type="evidence" value="ECO:0007669"/>
    <property type="project" value="UniProtKB-KW"/>
</dbReference>
<evidence type="ECO:0000256" key="8">
    <source>
        <dbReference type="SAM" id="Phobius"/>
    </source>
</evidence>
<feature type="signal peptide" evidence="9">
    <location>
        <begin position="1"/>
        <end position="15"/>
    </location>
</feature>
<dbReference type="Gene3D" id="3.40.47.10">
    <property type="match status" value="3"/>
</dbReference>
<keyword evidence="8" id="KW-1133">Transmembrane helix</keyword>
<evidence type="ECO:0000313" key="11">
    <source>
        <dbReference type="EMBL" id="OLY83093.1"/>
    </source>
</evidence>
<dbReference type="InterPro" id="IPR002130">
    <property type="entry name" value="Cyclophilin-type_PPIase_dom"/>
</dbReference>
<accession>A0A1R0H1U7</accession>
<comment type="similarity">
    <text evidence="2 7">Belongs to the thiolase-like superfamily. Thiolase family.</text>
</comment>
<dbReference type="PRINTS" id="PR00153">
    <property type="entry name" value="CSAPPISMRASE"/>
</dbReference>
<keyword evidence="4" id="KW-0479">Metal-binding</keyword>
<dbReference type="Pfam" id="PF00160">
    <property type="entry name" value="Pro_isomerase"/>
    <property type="match status" value="1"/>
</dbReference>
<dbReference type="GO" id="GO:0006635">
    <property type="term" value="P:fatty acid beta-oxidation"/>
    <property type="evidence" value="ECO:0007669"/>
    <property type="project" value="TreeGrafter"/>
</dbReference>
<dbReference type="GO" id="GO:0003985">
    <property type="term" value="F:acetyl-CoA C-acetyltransferase activity"/>
    <property type="evidence" value="ECO:0007669"/>
    <property type="project" value="TreeGrafter"/>
</dbReference>
<dbReference type="SUPFAM" id="SSF53901">
    <property type="entry name" value="Thiolase-like"/>
    <property type="match status" value="2"/>
</dbReference>
<dbReference type="GO" id="GO:0003755">
    <property type="term" value="F:peptidyl-prolyl cis-trans isomerase activity"/>
    <property type="evidence" value="ECO:0007669"/>
    <property type="project" value="UniProtKB-EC"/>
</dbReference>
<dbReference type="InterPro" id="IPR020616">
    <property type="entry name" value="Thiolase_N"/>
</dbReference>
<dbReference type="InterPro" id="IPR020613">
    <property type="entry name" value="Thiolase_CS"/>
</dbReference>
<dbReference type="PROSITE" id="PS00098">
    <property type="entry name" value="THIOLASE_1"/>
    <property type="match status" value="1"/>
</dbReference>
<dbReference type="InterPro" id="IPR016039">
    <property type="entry name" value="Thiolase-like"/>
</dbReference>
<keyword evidence="12" id="KW-1185">Reference proteome</keyword>
<sequence>MLFIPPLFFLLFVESVRTPIGSFMGALKSLSASKLGSLAIRGALEKSKISGDQVNEVYMGQVLQGGEGQAPSTQALIGAGIPTTVPSTTINKVCSSGMKAVMLAAQNIQLGISPIMVAGGMESMSRVPFAVNRGMTFGDSTLRDLLTYDGLTDPGTKKLMGNCVEITAKKHNITREMQDKFAIDSYTKSINSTKNKLFSQEIVPVTIETKKGSIVVAEDEEVKNFRPEKMLTLKPTFEKDGTITAANASKINDGASALVLMDGSSIEKINVRDIAAWELNEAFSAVPIVAEKVLGIPHELVNIRGGSVSLGHPLGSSGSRILVTLIHSLKKGDCSWGKVVLETSAGDLELEFWPKEAPKATRNFIQLCLEGYYDNTIFHRVVPGFIIQGGDPTGTGLGKSRIPPPQKKLIFGIEYPLDYSLFFSLLMVVVGLNILSLSFFFLVGDDGWNVRIGGDSIYGEPFRTEIHSRLRFVRRGLVAMASNEDGENASQFFITLGNTPELAEKATIFGTVPTPSPFSLLP</sequence>
<dbReference type="PANTHER" id="PTHR18919:SF156">
    <property type="entry name" value="ACETYL-COA ACETYLTRANSFERASE, MITOCHONDRIAL"/>
    <property type="match status" value="1"/>
</dbReference>
<dbReference type="AlphaFoldDB" id="A0A1R0H1U7"/>
<name>A0A1R0H1U7_9FUNG</name>
<dbReference type="InterPro" id="IPR020892">
    <property type="entry name" value="Cyclophilin-type_PPIase_CS"/>
</dbReference>
<keyword evidence="3 7" id="KW-0808">Transferase</keyword>
<comment type="caution">
    <text evidence="11">The sequence shown here is derived from an EMBL/GenBank/DDBJ whole genome shotgun (WGS) entry which is preliminary data.</text>
</comment>
<evidence type="ECO:0000256" key="2">
    <source>
        <dbReference type="ARBA" id="ARBA00010982"/>
    </source>
</evidence>
<reference evidence="11 12" key="1">
    <citation type="journal article" date="2016" name="Mol. Biol. Evol.">
        <title>Genome-Wide Survey of Gut Fungi (Harpellales) Reveals the First Horizontally Transferred Ubiquitin Gene from a Mosquito Host.</title>
        <authorList>
            <person name="Wang Y."/>
            <person name="White M.M."/>
            <person name="Kvist S."/>
            <person name="Moncalvo J.M."/>
        </authorList>
    </citation>
    <scope>NUCLEOTIDE SEQUENCE [LARGE SCALE GENOMIC DNA]</scope>
    <source>
        <strain evidence="11 12">ALG-7-W6</strain>
    </source>
</reference>
<dbReference type="Proteomes" id="UP000187455">
    <property type="component" value="Unassembled WGS sequence"/>
</dbReference>
<protein>
    <submittedName>
        <fullName evidence="11">Acetyl-CoA acetyltransferase, mitochondrial</fullName>
    </submittedName>
</protein>
<evidence type="ECO:0000256" key="5">
    <source>
        <dbReference type="ARBA" id="ARBA00022958"/>
    </source>
</evidence>
<keyword evidence="9" id="KW-0732">Signal</keyword>
<dbReference type="Pfam" id="PF02803">
    <property type="entry name" value="Thiolase_C"/>
    <property type="match status" value="1"/>
</dbReference>
<dbReference type="CDD" id="cd00751">
    <property type="entry name" value="thiolase"/>
    <property type="match status" value="1"/>
</dbReference>
<dbReference type="EMBL" id="LSSL01001076">
    <property type="protein sequence ID" value="OLY83093.1"/>
    <property type="molecule type" value="Genomic_DNA"/>
</dbReference>
<dbReference type="PANTHER" id="PTHR18919">
    <property type="entry name" value="ACETYL-COA C-ACYLTRANSFERASE"/>
    <property type="match status" value="1"/>
</dbReference>
<evidence type="ECO:0000313" key="12">
    <source>
        <dbReference type="Proteomes" id="UP000187455"/>
    </source>
</evidence>
<comment type="catalytic activity">
    <reaction evidence="1">
        <text>[protein]-peptidylproline (omega=180) = [protein]-peptidylproline (omega=0)</text>
        <dbReference type="Rhea" id="RHEA:16237"/>
        <dbReference type="Rhea" id="RHEA-COMP:10747"/>
        <dbReference type="Rhea" id="RHEA-COMP:10748"/>
        <dbReference type="ChEBI" id="CHEBI:83833"/>
        <dbReference type="ChEBI" id="CHEBI:83834"/>
        <dbReference type="EC" id="5.2.1.8"/>
    </reaction>
</comment>
<dbReference type="Pfam" id="PF00108">
    <property type="entry name" value="Thiolase_N"/>
    <property type="match status" value="1"/>
</dbReference>
<dbReference type="PROSITE" id="PS00170">
    <property type="entry name" value="CSA_PPIASE_1"/>
    <property type="match status" value="1"/>
</dbReference>
<evidence type="ECO:0000256" key="3">
    <source>
        <dbReference type="ARBA" id="ARBA00022679"/>
    </source>
</evidence>
<dbReference type="SUPFAM" id="SSF50891">
    <property type="entry name" value="Cyclophilin-like"/>
    <property type="match status" value="1"/>
</dbReference>
<proteinExistence type="inferred from homology"/>
<dbReference type="PROSITE" id="PS00737">
    <property type="entry name" value="THIOLASE_2"/>
    <property type="match status" value="1"/>
</dbReference>
<evidence type="ECO:0000256" key="9">
    <source>
        <dbReference type="SAM" id="SignalP"/>
    </source>
</evidence>
<dbReference type="PROSITE" id="PS50072">
    <property type="entry name" value="CSA_PPIASE_2"/>
    <property type="match status" value="1"/>
</dbReference>
<dbReference type="InterPro" id="IPR020617">
    <property type="entry name" value="Thiolase_C"/>
</dbReference>
<gene>
    <name evidence="11" type="ORF">AYI68_g2774</name>
</gene>